<dbReference type="EMBL" id="BMGG01000008">
    <property type="protein sequence ID" value="GGC81627.1"/>
    <property type="molecule type" value="Genomic_DNA"/>
</dbReference>
<keyword evidence="1" id="KW-0812">Transmembrane</keyword>
<protein>
    <submittedName>
        <fullName evidence="2">Uncharacterized protein</fullName>
    </submittedName>
</protein>
<accession>A0A916UQD6</accession>
<keyword evidence="1" id="KW-1133">Transmembrane helix</keyword>
<evidence type="ECO:0000313" key="3">
    <source>
        <dbReference type="Proteomes" id="UP000637002"/>
    </source>
</evidence>
<gene>
    <name evidence="2" type="ORF">GCM10010994_44500</name>
</gene>
<dbReference type="AlphaFoldDB" id="A0A916UQD6"/>
<feature type="transmembrane region" description="Helical" evidence="1">
    <location>
        <begin position="36"/>
        <end position="62"/>
    </location>
</feature>
<evidence type="ECO:0000313" key="2">
    <source>
        <dbReference type="EMBL" id="GGC81627.1"/>
    </source>
</evidence>
<sequence>MNAAGRWRASGGLRLSAAGLSMVEFFNSTFGVRAEGYMLVFGGLAVGGVVLVALIFGVTAYFGRNGAD</sequence>
<dbReference type="Proteomes" id="UP000637002">
    <property type="component" value="Unassembled WGS sequence"/>
</dbReference>
<keyword evidence="1" id="KW-0472">Membrane</keyword>
<keyword evidence="3" id="KW-1185">Reference proteome</keyword>
<name>A0A916UQD6_9HYPH</name>
<evidence type="ECO:0000256" key="1">
    <source>
        <dbReference type="SAM" id="Phobius"/>
    </source>
</evidence>
<comment type="caution">
    <text evidence="2">The sequence shown here is derived from an EMBL/GenBank/DDBJ whole genome shotgun (WGS) entry which is preliminary data.</text>
</comment>
<organism evidence="2 3">
    <name type="scientific">Chelatococcus reniformis</name>
    <dbReference type="NCBI Taxonomy" id="1494448"/>
    <lineage>
        <taxon>Bacteria</taxon>
        <taxon>Pseudomonadati</taxon>
        <taxon>Pseudomonadota</taxon>
        <taxon>Alphaproteobacteria</taxon>
        <taxon>Hyphomicrobiales</taxon>
        <taxon>Chelatococcaceae</taxon>
        <taxon>Chelatococcus</taxon>
    </lineage>
</organism>
<proteinExistence type="predicted"/>
<reference evidence="2" key="1">
    <citation type="journal article" date="2014" name="Int. J. Syst. Evol. Microbiol.">
        <title>Complete genome sequence of Corynebacterium casei LMG S-19264T (=DSM 44701T), isolated from a smear-ripened cheese.</title>
        <authorList>
            <consortium name="US DOE Joint Genome Institute (JGI-PGF)"/>
            <person name="Walter F."/>
            <person name="Albersmeier A."/>
            <person name="Kalinowski J."/>
            <person name="Ruckert C."/>
        </authorList>
    </citation>
    <scope>NUCLEOTIDE SEQUENCE</scope>
    <source>
        <strain evidence="2">CGMCC 1.12919</strain>
    </source>
</reference>
<reference evidence="2" key="2">
    <citation type="submission" date="2020-09" db="EMBL/GenBank/DDBJ databases">
        <authorList>
            <person name="Sun Q."/>
            <person name="Zhou Y."/>
        </authorList>
    </citation>
    <scope>NUCLEOTIDE SEQUENCE</scope>
    <source>
        <strain evidence="2">CGMCC 1.12919</strain>
    </source>
</reference>